<evidence type="ECO:0000313" key="1">
    <source>
        <dbReference type="EMBL" id="KAK4036817.1"/>
    </source>
</evidence>
<comment type="caution">
    <text evidence="1">The sequence shown here is derived from an EMBL/GenBank/DDBJ whole genome shotgun (WGS) entry which is preliminary data.</text>
</comment>
<protein>
    <submittedName>
        <fullName evidence="1">Uncharacterized protein</fullName>
    </submittedName>
</protein>
<sequence>MKYSSLRCFAQECLIKKFRDNAKAAADLRVAMKDDLMEELGKCYVNELPLSKEDRIGYMVKTRENLFECEACRQTVITKEADLPSDFDADAYTRARTKGGLVFVTLSICFIVQRTNNSPGEFQTGQKCPYKKFNTKV</sequence>
<name>A0ABR0B559_9CRUS</name>
<evidence type="ECO:0000313" key="2">
    <source>
        <dbReference type="Proteomes" id="UP001234178"/>
    </source>
</evidence>
<gene>
    <name evidence="1" type="ORF">OUZ56_028853</name>
</gene>
<keyword evidence="2" id="KW-1185">Reference proteome</keyword>
<organism evidence="1 2">
    <name type="scientific">Daphnia magna</name>
    <dbReference type="NCBI Taxonomy" id="35525"/>
    <lineage>
        <taxon>Eukaryota</taxon>
        <taxon>Metazoa</taxon>
        <taxon>Ecdysozoa</taxon>
        <taxon>Arthropoda</taxon>
        <taxon>Crustacea</taxon>
        <taxon>Branchiopoda</taxon>
        <taxon>Diplostraca</taxon>
        <taxon>Cladocera</taxon>
        <taxon>Anomopoda</taxon>
        <taxon>Daphniidae</taxon>
        <taxon>Daphnia</taxon>
    </lineage>
</organism>
<dbReference type="EMBL" id="JAOYFB010000040">
    <property type="protein sequence ID" value="KAK4036817.1"/>
    <property type="molecule type" value="Genomic_DNA"/>
</dbReference>
<reference evidence="1 2" key="1">
    <citation type="journal article" date="2023" name="Nucleic Acids Res.">
        <title>The hologenome of Daphnia magna reveals possible DNA methylation and microbiome-mediated evolution of the host genome.</title>
        <authorList>
            <person name="Chaturvedi A."/>
            <person name="Li X."/>
            <person name="Dhandapani V."/>
            <person name="Marshall H."/>
            <person name="Kissane S."/>
            <person name="Cuenca-Cambronero M."/>
            <person name="Asole G."/>
            <person name="Calvet F."/>
            <person name="Ruiz-Romero M."/>
            <person name="Marangio P."/>
            <person name="Guigo R."/>
            <person name="Rago D."/>
            <person name="Mirbahai L."/>
            <person name="Eastwood N."/>
            <person name="Colbourne J.K."/>
            <person name="Zhou J."/>
            <person name="Mallon E."/>
            <person name="Orsini L."/>
        </authorList>
    </citation>
    <scope>NUCLEOTIDE SEQUENCE [LARGE SCALE GENOMIC DNA]</scope>
    <source>
        <strain evidence="1">LRV0_1</strain>
    </source>
</reference>
<proteinExistence type="predicted"/>
<dbReference type="Proteomes" id="UP001234178">
    <property type="component" value="Unassembled WGS sequence"/>
</dbReference>
<accession>A0ABR0B559</accession>